<evidence type="ECO:0000313" key="1">
    <source>
        <dbReference type="Proteomes" id="UP000035680"/>
    </source>
</evidence>
<protein>
    <submittedName>
        <fullName evidence="2">Uncharacterized protein</fullName>
    </submittedName>
</protein>
<dbReference type="STRING" id="75913.A0A0K0FI88"/>
<reference evidence="2" key="2">
    <citation type="submission" date="2015-08" db="UniProtKB">
        <authorList>
            <consortium name="WormBaseParasite"/>
        </authorList>
    </citation>
    <scope>IDENTIFICATION</scope>
</reference>
<dbReference type="AlphaFoldDB" id="A0A0K0FI88"/>
<dbReference type="WBParaSite" id="SVE_0860700.1">
    <property type="protein sequence ID" value="SVE_0860700.1"/>
    <property type="gene ID" value="SVE_0860700"/>
</dbReference>
<sequence>MNYGNVSILNDNEDKNFSFFNNMGSLILIVNNFDDESCENLFEVVRHNLIEHKSNIHGLNRFKSLRLIMVNVINEKATLLEKYCTFDKISKVCLDRYNVHFNENKNGETVVIPRRQYESVNILENVKSVKEYTTTKQTVACNSSHKSLPFLIQTLPFIFIDFRTSEEVFVNDYILKGNDVLPHLVLKIHLLKKMIWLLFCQKISINQVNRLV</sequence>
<keyword evidence="1" id="KW-1185">Reference proteome</keyword>
<reference evidence="1" key="1">
    <citation type="submission" date="2014-07" db="EMBL/GenBank/DDBJ databases">
        <authorList>
            <person name="Martin A.A"/>
            <person name="De Silva N."/>
        </authorList>
    </citation>
    <scope>NUCLEOTIDE SEQUENCE</scope>
</reference>
<proteinExistence type="predicted"/>
<organism evidence="1 2">
    <name type="scientific">Strongyloides venezuelensis</name>
    <name type="common">Threadworm</name>
    <dbReference type="NCBI Taxonomy" id="75913"/>
    <lineage>
        <taxon>Eukaryota</taxon>
        <taxon>Metazoa</taxon>
        <taxon>Ecdysozoa</taxon>
        <taxon>Nematoda</taxon>
        <taxon>Chromadorea</taxon>
        <taxon>Rhabditida</taxon>
        <taxon>Tylenchina</taxon>
        <taxon>Panagrolaimomorpha</taxon>
        <taxon>Strongyloidoidea</taxon>
        <taxon>Strongyloididae</taxon>
        <taxon>Strongyloides</taxon>
    </lineage>
</organism>
<accession>A0A0K0FI88</accession>
<name>A0A0K0FI88_STRVS</name>
<dbReference type="Proteomes" id="UP000035680">
    <property type="component" value="Unassembled WGS sequence"/>
</dbReference>
<evidence type="ECO:0000313" key="2">
    <source>
        <dbReference type="WBParaSite" id="SVE_0860700.1"/>
    </source>
</evidence>